<gene>
    <name evidence="9" type="ORF">GCM10007036_46520</name>
</gene>
<dbReference type="InterPro" id="IPR051975">
    <property type="entry name" value="mtLSU_mL45"/>
</dbReference>
<evidence type="ECO:0000256" key="4">
    <source>
        <dbReference type="ARBA" id="ARBA00038073"/>
    </source>
</evidence>
<organism evidence="9 10">
    <name type="scientific">Alsobacter metallidurans</name>
    <dbReference type="NCBI Taxonomy" id="340221"/>
    <lineage>
        <taxon>Bacteria</taxon>
        <taxon>Pseudomonadati</taxon>
        <taxon>Pseudomonadota</taxon>
        <taxon>Alphaproteobacteria</taxon>
        <taxon>Hyphomicrobiales</taxon>
        <taxon>Alsobacteraceae</taxon>
        <taxon>Alsobacter</taxon>
    </lineage>
</organism>
<dbReference type="SUPFAM" id="SSF54427">
    <property type="entry name" value="NTF2-like"/>
    <property type="match status" value="1"/>
</dbReference>
<reference evidence="9" key="2">
    <citation type="submission" date="2020-09" db="EMBL/GenBank/DDBJ databases">
        <authorList>
            <person name="Sun Q."/>
            <person name="Zhou Y."/>
        </authorList>
    </citation>
    <scope>NUCLEOTIDE SEQUENCE</scope>
    <source>
        <strain evidence="9">CGMCC 1.12214</strain>
    </source>
</reference>
<keyword evidence="2" id="KW-0689">Ribosomal protein</keyword>
<evidence type="ECO:0000256" key="5">
    <source>
        <dbReference type="ARBA" id="ARBA00039448"/>
    </source>
</evidence>
<keyword evidence="10" id="KW-1185">Reference proteome</keyword>
<evidence type="ECO:0000256" key="1">
    <source>
        <dbReference type="ARBA" id="ARBA00022946"/>
    </source>
</evidence>
<keyword evidence="3" id="KW-0687">Ribonucleoprotein</keyword>
<dbReference type="InterPro" id="IPR007379">
    <property type="entry name" value="Tim44-like_dom"/>
</dbReference>
<evidence type="ECO:0000256" key="7">
    <source>
        <dbReference type="SAM" id="MobiDB-lite"/>
    </source>
</evidence>
<comment type="similarity">
    <text evidence="4">Belongs to the mitochondrion-specific ribosomal protein mL45 family.</text>
</comment>
<dbReference type="EMBL" id="BMES01000003">
    <property type="protein sequence ID" value="GGH33686.1"/>
    <property type="molecule type" value="Genomic_DNA"/>
</dbReference>
<dbReference type="PANTHER" id="PTHR28554">
    <property type="entry name" value="39S RIBOSOMAL PROTEIN L45, MITOCHONDRIAL"/>
    <property type="match status" value="1"/>
</dbReference>
<dbReference type="Proteomes" id="UP000603912">
    <property type="component" value="Unassembled WGS sequence"/>
</dbReference>
<dbReference type="GO" id="GO:1990904">
    <property type="term" value="C:ribonucleoprotein complex"/>
    <property type="evidence" value="ECO:0007669"/>
    <property type="project" value="UniProtKB-KW"/>
</dbReference>
<evidence type="ECO:0000313" key="9">
    <source>
        <dbReference type="EMBL" id="GGH33686.1"/>
    </source>
</evidence>
<dbReference type="Pfam" id="PF04280">
    <property type="entry name" value="Tim44"/>
    <property type="match status" value="1"/>
</dbReference>
<accession>A0A917IBJ9</accession>
<evidence type="ECO:0000256" key="3">
    <source>
        <dbReference type="ARBA" id="ARBA00023274"/>
    </source>
</evidence>
<dbReference type="AlphaFoldDB" id="A0A917IBJ9"/>
<sequence length="235" mass="25679">MQDSFDLTTIIFLALAVFVIWRLRSVLGTRTGNERPPVMRRAPQAPSPANDSNVVRLDRGPEEAAAPPMGQHDPDRWQGYAEDATPLAAGFDAIAAADGGFDPRVFREGAKSAYEMIVTAFASGDRKSLKDLLSKDVYEGFVSAITEREKRGEKVETTFVSIDKAEYVDAQLRGRTAQVTVRFVSKLITATKDQTGAVIDGDSTKVVDVTDVWTFAREAGSRDPNWKLVATEAGH</sequence>
<dbReference type="InterPro" id="IPR016985">
    <property type="entry name" value="UCP031890_Tim44-rel"/>
</dbReference>
<evidence type="ECO:0000313" key="10">
    <source>
        <dbReference type="Proteomes" id="UP000603912"/>
    </source>
</evidence>
<feature type="region of interest" description="Disordered" evidence="7">
    <location>
        <begin position="32"/>
        <end position="55"/>
    </location>
</feature>
<feature type="domain" description="Tim44-like" evidence="8">
    <location>
        <begin position="87"/>
        <end position="233"/>
    </location>
</feature>
<protein>
    <recommendedName>
        <fullName evidence="5">Large ribosomal subunit protein mL45</fullName>
    </recommendedName>
    <alternativeName>
        <fullName evidence="6">39S ribosomal protein L45, mitochondrial</fullName>
    </alternativeName>
</protein>
<dbReference type="SMART" id="SM00978">
    <property type="entry name" value="Tim44"/>
    <property type="match status" value="1"/>
</dbReference>
<name>A0A917IBJ9_9HYPH</name>
<dbReference type="PIRSF" id="PIRSF031890">
    <property type="entry name" value="UCP031890_transporter_Tim44"/>
    <property type="match status" value="1"/>
</dbReference>
<reference evidence="9" key="1">
    <citation type="journal article" date="2014" name="Int. J. Syst. Evol. Microbiol.">
        <title>Complete genome sequence of Corynebacterium casei LMG S-19264T (=DSM 44701T), isolated from a smear-ripened cheese.</title>
        <authorList>
            <consortium name="US DOE Joint Genome Institute (JGI-PGF)"/>
            <person name="Walter F."/>
            <person name="Albersmeier A."/>
            <person name="Kalinowski J."/>
            <person name="Ruckert C."/>
        </authorList>
    </citation>
    <scope>NUCLEOTIDE SEQUENCE</scope>
    <source>
        <strain evidence="9">CGMCC 1.12214</strain>
    </source>
</reference>
<evidence type="ECO:0000259" key="8">
    <source>
        <dbReference type="SMART" id="SM00978"/>
    </source>
</evidence>
<dbReference type="Gene3D" id="3.10.450.240">
    <property type="match status" value="1"/>
</dbReference>
<evidence type="ECO:0000256" key="2">
    <source>
        <dbReference type="ARBA" id="ARBA00022980"/>
    </source>
</evidence>
<dbReference type="GO" id="GO:0005840">
    <property type="term" value="C:ribosome"/>
    <property type="evidence" value="ECO:0007669"/>
    <property type="project" value="UniProtKB-KW"/>
</dbReference>
<dbReference type="PANTHER" id="PTHR28554:SF1">
    <property type="entry name" value="LARGE RIBOSOMAL SUBUNIT PROTEIN ML45"/>
    <property type="match status" value="1"/>
</dbReference>
<dbReference type="InterPro" id="IPR032710">
    <property type="entry name" value="NTF2-like_dom_sf"/>
</dbReference>
<keyword evidence="1" id="KW-0809">Transit peptide</keyword>
<dbReference type="NCBIfam" id="NF033779">
    <property type="entry name" value="Tim44_TimA_adap"/>
    <property type="match status" value="1"/>
</dbReference>
<dbReference type="RefSeq" id="WP_188520187.1">
    <property type="nucleotide sequence ID" value="NZ_BMES01000003.1"/>
</dbReference>
<evidence type="ECO:0000256" key="6">
    <source>
        <dbReference type="ARBA" id="ARBA00043031"/>
    </source>
</evidence>
<comment type="caution">
    <text evidence="9">The sequence shown here is derived from an EMBL/GenBank/DDBJ whole genome shotgun (WGS) entry which is preliminary data.</text>
</comment>
<proteinExistence type="inferred from homology"/>